<dbReference type="AlphaFoldDB" id="A0A552PV51"/>
<proteinExistence type="predicted"/>
<dbReference type="EMBL" id="SFAC01000164">
    <property type="protein sequence ID" value="TRV60796.1"/>
    <property type="molecule type" value="Genomic_DNA"/>
</dbReference>
<reference evidence="2 3" key="1">
    <citation type="submission" date="2019-01" db="EMBL/GenBank/DDBJ databases">
        <title>Coherence of Microcystis species and biogeography revealed through population genomics.</title>
        <authorList>
            <person name="Perez-Carrascal O.M."/>
            <person name="Terrat Y."/>
            <person name="Giani A."/>
            <person name="Fortin N."/>
            <person name="Tromas N."/>
            <person name="Shapiro B.J."/>
        </authorList>
    </citation>
    <scope>NUCLEOTIDE SEQUENCE [LARGE SCALE GENOMIC DNA]</scope>
    <source>
        <strain evidence="2">Mp_MB_F_20051200_S9</strain>
    </source>
</reference>
<evidence type="ECO:0000313" key="3">
    <source>
        <dbReference type="Proteomes" id="UP000317165"/>
    </source>
</evidence>
<accession>A0A552PV51</accession>
<sequence>MTKLRHLTYTYLYNGNPCLPTNPSFLGGIDRKKSTDLNQLSDLSFKCAVCIKWEVLNTADSGLVWYIFQFPTVFLLITDYCLLITDDCTRSSLH</sequence>
<evidence type="ECO:0000313" key="2">
    <source>
        <dbReference type="EMBL" id="TRV60796.1"/>
    </source>
</evidence>
<organism evidence="2 3">
    <name type="scientific">Microcystis panniformis Mp_MB_F_20051200_S9</name>
    <dbReference type="NCBI Taxonomy" id="2486223"/>
    <lineage>
        <taxon>Bacteria</taxon>
        <taxon>Bacillati</taxon>
        <taxon>Cyanobacteriota</taxon>
        <taxon>Cyanophyceae</taxon>
        <taxon>Oscillatoriophycideae</taxon>
        <taxon>Chroococcales</taxon>
        <taxon>Microcystaceae</taxon>
        <taxon>Microcystis</taxon>
    </lineage>
</organism>
<gene>
    <name evidence="2" type="ORF">EWV53_13935</name>
</gene>
<dbReference type="Proteomes" id="UP000317165">
    <property type="component" value="Unassembled WGS sequence"/>
</dbReference>
<keyword evidence="1" id="KW-0472">Membrane</keyword>
<protein>
    <submittedName>
        <fullName evidence="2">Uncharacterized protein</fullName>
    </submittedName>
</protein>
<name>A0A552PV51_9CHRO</name>
<evidence type="ECO:0000256" key="1">
    <source>
        <dbReference type="SAM" id="Phobius"/>
    </source>
</evidence>
<keyword evidence="1" id="KW-0812">Transmembrane</keyword>
<feature type="transmembrane region" description="Helical" evidence="1">
    <location>
        <begin position="63"/>
        <end position="84"/>
    </location>
</feature>
<keyword evidence="1" id="KW-1133">Transmembrane helix</keyword>
<comment type="caution">
    <text evidence="2">The sequence shown here is derived from an EMBL/GenBank/DDBJ whole genome shotgun (WGS) entry which is preliminary data.</text>
</comment>